<keyword evidence="3" id="KW-0963">Cytoplasm</keyword>
<dbReference type="InterPro" id="IPR004000">
    <property type="entry name" value="Actin"/>
</dbReference>
<dbReference type="InterPro" id="IPR043129">
    <property type="entry name" value="ATPase_NBD"/>
</dbReference>
<proteinExistence type="inferred from homology"/>
<evidence type="ECO:0008006" key="7">
    <source>
        <dbReference type="Google" id="ProtNLM"/>
    </source>
</evidence>
<dbReference type="SMART" id="SM00268">
    <property type="entry name" value="ACTIN"/>
    <property type="match status" value="1"/>
</dbReference>
<organism evidence="5 6">
    <name type="scientific">Pycnococcus provasolii</name>
    <dbReference type="NCBI Taxonomy" id="41880"/>
    <lineage>
        <taxon>Eukaryota</taxon>
        <taxon>Viridiplantae</taxon>
        <taxon>Chlorophyta</taxon>
        <taxon>Pseudoscourfieldiophyceae</taxon>
        <taxon>Pseudoscourfieldiales</taxon>
        <taxon>Pycnococcaceae</taxon>
        <taxon>Pycnococcus</taxon>
    </lineage>
</organism>
<feature type="region of interest" description="Disordered" evidence="4">
    <location>
        <begin position="270"/>
        <end position="303"/>
    </location>
</feature>
<evidence type="ECO:0000256" key="1">
    <source>
        <dbReference type="ARBA" id="ARBA00004496"/>
    </source>
</evidence>
<dbReference type="AlphaFoldDB" id="A0A830HJA4"/>
<dbReference type="Pfam" id="PF00022">
    <property type="entry name" value="Actin"/>
    <property type="match status" value="1"/>
</dbReference>
<evidence type="ECO:0000256" key="3">
    <source>
        <dbReference type="ARBA" id="ARBA00022490"/>
    </source>
</evidence>
<dbReference type="Proteomes" id="UP000660262">
    <property type="component" value="Unassembled WGS sequence"/>
</dbReference>
<dbReference type="EMBL" id="BNJQ01000017">
    <property type="protein sequence ID" value="GHP07456.1"/>
    <property type="molecule type" value="Genomic_DNA"/>
</dbReference>
<dbReference type="OrthoDB" id="6220758at2759"/>
<gene>
    <name evidence="5" type="ORF">PPROV_000619800</name>
</gene>
<evidence type="ECO:0000313" key="6">
    <source>
        <dbReference type="Proteomes" id="UP000660262"/>
    </source>
</evidence>
<sequence length="439" mass="47153">MAELALTTSALVVDNGGGAVKHALATAKSPDVTLNCTARPSKDRTATQLVGNDVRSSTHVAGLLTSRPFERGYLVRWDVESEVWASSVLKGRSPIDHVLLLTEPPLNFPELSAQQAEVVFEHYGFPGYRSVPSAALSMHGSLCSTSSGSGVPSPTLEAARACGAGIVVDSGFSYTHSLPVFQRRVVGQAVKRLDAGGKVLTNYLKELVSYRSVNVSDMFHVVDACKEEVCRVCKEGAVSALQACAQKGGGSQVVQYVLPDGVDRKVGRVKSQDSEDSHVNAVAKEGEQPSPAEMKRRRQEEEATIELRSEPFMVPEVLFRPMDIGLNQLGVAELVASSVASLPLEMREACLSNVVVCGGNAAISGFKERLELELAPFVPSGQECHVRLAPPDPVTSAWHGGAAMARDKGTFYPTIITKRLYEEEGSMRVLERMKAASSW</sequence>
<accession>A0A830HJA4</accession>
<evidence type="ECO:0000256" key="4">
    <source>
        <dbReference type="SAM" id="MobiDB-lite"/>
    </source>
</evidence>
<name>A0A830HJA4_9CHLO</name>
<dbReference type="Gene3D" id="2.30.36.70">
    <property type="entry name" value="Actin, Chain A, domain 2"/>
    <property type="match status" value="1"/>
</dbReference>
<dbReference type="Gene3D" id="3.30.420.40">
    <property type="match status" value="2"/>
</dbReference>
<reference evidence="5" key="1">
    <citation type="submission" date="2020-10" db="EMBL/GenBank/DDBJ databases">
        <title>Unveiling of a novel bifunctional photoreceptor, Dualchrome1, isolated from a cosmopolitan green alga.</title>
        <authorList>
            <person name="Suzuki S."/>
            <person name="Kawachi M."/>
        </authorList>
    </citation>
    <scope>NUCLEOTIDE SEQUENCE</scope>
    <source>
        <strain evidence="5">NIES 2893</strain>
    </source>
</reference>
<evidence type="ECO:0000256" key="2">
    <source>
        <dbReference type="ARBA" id="ARBA00005665"/>
    </source>
</evidence>
<protein>
    <recommendedName>
        <fullName evidence="7">Actin-related protein 6</fullName>
    </recommendedName>
</protein>
<comment type="similarity">
    <text evidence="2">Belongs to the actin family. ARP6 subfamily.</text>
</comment>
<dbReference type="SUPFAM" id="SSF53067">
    <property type="entry name" value="Actin-like ATPase domain"/>
    <property type="match status" value="2"/>
</dbReference>
<dbReference type="GO" id="GO:0005634">
    <property type="term" value="C:nucleus"/>
    <property type="evidence" value="ECO:0007669"/>
    <property type="project" value="UniProtKB-ARBA"/>
</dbReference>
<dbReference type="PANTHER" id="PTHR11937">
    <property type="entry name" value="ACTIN"/>
    <property type="match status" value="1"/>
</dbReference>
<dbReference type="GO" id="GO:0005737">
    <property type="term" value="C:cytoplasm"/>
    <property type="evidence" value="ECO:0007669"/>
    <property type="project" value="UniProtKB-SubCell"/>
</dbReference>
<evidence type="ECO:0000313" key="5">
    <source>
        <dbReference type="EMBL" id="GHP07456.1"/>
    </source>
</evidence>
<dbReference type="CDD" id="cd10210">
    <property type="entry name" value="ASKHA_NBD_Arp6"/>
    <property type="match status" value="1"/>
</dbReference>
<keyword evidence="6" id="KW-1185">Reference proteome</keyword>
<comment type="caution">
    <text evidence="5">The sequence shown here is derived from an EMBL/GenBank/DDBJ whole genome shotgun (WGS) entry which is preliminary data.</text>
</comment>
<dbReference type="FunFam" id="3.90.640.10:FF:000014">
    <property type="entry name" value="Putative actin-related protein 6"/>
    <property type="match status" value="1"/>
</dbReference>
<comment type="subcellular location">
    <subcellularLocation>
        <location evidence="1">Cytoplasm</location>
    </subcellularLocation>
</comment>
<dbReference type="Gene3D" id="3.90.640.10">
    <property type="entry name" value="Actin, Chain A, domain 4"/>
    <property type="match status" value="1"/>
</dbReference>